<dbReference type="GO" id="GO:0005886">
    <property type="term" value="C:plasma membrane"/>
    <property type="evidence" value="ECO:0007669"/>
    <property type="project" value="TreeGrafter"/>
</dbReference>
<proteinExistence type="inferred from homology"/>
<organism evidence="8 9">
    <name type="scientific">Cryobacterium luteum</name>
    <dbReference type="NCBI Taxonomy" id="1424661"/>
    <lineage>
        <taxon>Bacteria</taxon>
        <taxon>Bacillati</taxon>
        <taxon>Actinomycetota</taxon>
        <taxon>Actinomycetes</taxon>
        <taxon>Micrococcales</taxon>
        <taxon>Microbacteriaceae</taxon>
        <taxon>Cryobacterium</taxon>
    </lineage>
</organism>
<feature type="domain" description="GtrA/DPMS transmembrane" evidence="7">
    <location>
        <begin position="18"/>
        <end position="131"/>
    </location>
</feature>
<keyword evidence="3 6" id="KW-0812">Transmembrane</keyword>
<evidence type="ECO:0000256" key="3">
    <source>
        <dbReference type="ARBA" id="ARBA00022692"/>
    </source>
</evidence>
<evidence type="ECO:0000256" key="2">
    <source>
        <dbReference type="ARBA" id="ARBA00009399"/>
    </source>
</evidence>
<keyword evidence="4 6" id="KW-1133">Transmembrane helix</keyword>
<evidence type="ECO:0000259" key="7">
    <source>
        <dbReference type="Pfam" id="PF04138"/>
    </source>
</evidence>
<comment type="caution">
    <text evidence="8">The sequence shown here is derived from an EMBL/GenBank/DDBJ whole genome shotgun (WGS) entry which is preliminary data.</text>
</comment>
<feature type="transmembrane region" description="Helical" evidence="6">
    <location>
        <begin position="20"/>
        <end position="37"/>
    </location>
</feature>
<dbReference type="Pfam" id="PF04138">
    <property type="entry name" value="GtrA_DPMS_TM"/>
    <property type="match status" value="1"/>
</dbReference>
<gene>
    <name evidence="8" type="ORF">E3O10_00975</name>
</gene>
<evidence type="ECO:0000256" key="4">
    <source>
        <dbReference type="ARBA" id="ARBA00022989"/>
    </source>
</evidence>
<feature type="transmembrane region" description="Helical" evidence="6">
    <location>
        <begin position="112"/>
        <end position="130"/>
    </location>
</feature>
<comment type="subcellular location">
    <subcellularLocation>
        <location evidence="1">Membrane</location>
        <topology evidence="1">Multi-pass membrane protein</topology>
    </subcellularLocation>
</comment>
<feature type="transmembrane region" description="Helical" evidence="6">
    <location>
        <begin position="43"/>
        <end position="62"/>
    </location>
</feature>
<dbReference type="InterPro" id="IPR007267">
    <property type="entry name" value="GtrA_DPMS_TM"/>
</dbReference>
<evidence type="ECO:0000256" key="6">
    <source>
        <dbReference type="SAM" id="Phobius"/>
    </source>
</evidence>
<accession>A0A5F0DDR1</accession>
<dbReference type="EMBL" id="SOFF01000004">
    <property type="protein sequence ID" value="TFB95045.1"/>
    <property type="molecule type" value="Genomic_DNA"/>
</dbReference>
<dbReference type="PANTHER" id="PTHR38459:SF1">
    <property type="entry name" value="PROPHAGE BACTOPRENOL-LINKED GLUCOSE TRANSLOCASE HOMOLOG"/>
    <property type="match status" value="1"/>
</dbReference>
<dbReference type="InterPro" id="IPR051401">
    <property type="entry name" value="GtrA_CellWall_Glycosyl"/>
</dbReference>
<name>A0A5F0DDR1_9MICO</name>
<dbReference type="AlphaFoldDB" id="A0A5F0DDR1"/>
<sequence>MTRLRSRIRRIADHSGSRYLFIGGISFLIDIGLLALFHEALAWPLWLATATAFLASFVFNYCLQRAFSFGSQGAHGNTLAKYVTLLAFNTLATIGIVALLDLTDFGWGTGKIVATVVTTAWNYAAYRYWVFAPARPSRN</sequence>
<protein>
    <submittedName>
        <fullName evidence="8">GtrA family protein</fullName>
    </submittedName>
</protein>
<reference evidence="8 9" key="1">
    <citation type="submission" date="2019-03" db="EMBL/GenBank/DDBJ databases">
        <title>Genomics of glacier-inhabiting Cryobacterium strains.</title>
        <authorList>
            <person name="Liu Q."/>
            <person name="Xin Y.-H."/>
        </authorList>
    </citation>
    <scope>NUCLEOTIDE SEQUENCE [LARGE SCALE GENOMIC DNA]</scope>
    <source>
        <strain evidence="8 9">Hh15</strain>
    </source>
</reference>
<evidence type="ECO:0000313" key="9">
    <source>
        <dbReference type="Proteomes" id="UP000297654"/>
    </source>
</evidence>
<dbReference type="RefSeq" id="WP_092112087.1">
    <property type="nucleotide sequence ID" value="NZ_FOCN01000020.1"/>
</dbReference>
<evidence type="ECO:0000256" key="1">
    <source>
        <dbReference type="ARBA" id="ARBA00004141"/>
    </source>
</evidence>
<dbReference type="GO" id="GO:0000271">
    <property type="term" value="P:polysaccharide biosynthetic process"/>
    <property type="evidence" value="ECO:0007669"/>
    <property type="project" value="InterPro"/>
</dbReference>
<evidence type="ECO:0000313" key="8">
    <source>
        <dbReference type="EMBL" id="TFB95045.1"/>
    </source>
</evidence>
<feature type="transmembrane region" description="Helical" evidence="6">
    <location>
        <begin position="82"/>
        <end position="100"/>
    </location>
</feature>
<dbReference type="OrthoDB" id="2082501at2"/>
<dbReference type="PANTHER" id="PTHR38459">
    <property type="entry name" value="PROPHAGE BACTOPRENOL-LINKED GLUCOSE TRANSLOCASE HOMOLOG"/>
    <property type="match status" value="1"/>
</dbReference>
<keyword evidence="5 6" id="KW-0472">Membrane</keyword>
<comment type="similarity">
    <text evidence="2">Belongs to the GtrA family.</text>
</comment>
<evidence type="ECO:0000256" key="5">
    <source>
        <dbReference type="ARBA" id="ARBA00023136"/>
    </source>
</evidence>
<dbReference type="Proteomes" id="UP000297654">
    <property type="component" value="Unassembled WGS sequence"/>
</dbReference>
<keyword evidence="9" id="KW-1185">Reference proteome</keyword>